<evidence type="ECO:0000313" key="2">
    <source>
        <dbReference type="Proteomes" id="UP001055072"/>
    </source>
</evidence>
<name>A0ACB8TZ11_9APHY</name>
<sequence>MRNMTLSLAVALTCALTALGNIYGTSPIANTVWTAGRSETVEWIDDKTSPRLSRLGPVDVELYSSDDNLVATLAQGIDAEDKSFSAWISPSWGYDGSDYYIMFSCKKPPVTIFTASFTIVGMAYMSSSGDNTTAWSPDSDGFDPDSLGPNSPNTTATSTHSVSAVHSTGLSVSASATSSAQPSSTLPPISPQDEEDYLRNHRGPGAVSNGGTTLNIDYERLKFQLVFIIWPAIIGITMAL</sequence>
<dbReference type="Proteomes" id="UP001055072">
    <property type="component" value="Unassembled WGS sequence"/>
</dbReference>
<organism evidence="1 2">
    <name type="scientific">Irpex rosettiformis</name>
    <dbReference type="NCBI Taxonomy" id="378272"/>
    <lineage>
        <taxon>Eukaryota</taxon>
        <taxon>Fungi</taxon>
        <taxon>Dikarya</taxon>
        <taxon>Basidiomycota</taxon>
        <taxon>Agaricomycotina</taxon>
        <taxon>Agaricomycetes</taxon>
        <taxon>Polyporales</taxon>
        <taxon>Irpicaceae</taxon>
        <taxon>Irpex</taxon>
    </lineage>
</organism>
<reference evidence="1" key="1">
    <citation type="journal article" date="2021" name="Environ. Microbiol.">
        <title>Gene family expansions and transcriptome signatures uncover fungal adaptations to wood decay.</title>
        <authorList>
            <person name="Hage H."/>
            <person name="Miyauchi S."/>
            <person name="Viragh M."/>
            <person name="Drula E."/>
            <person name="Min B."/>
            <person name="Chaduli D."/>
            <person name="Navarro D."/>
            <person name="Favel A."/>
            <person name="Norest M."/>
            <person name="Lesage-Meessen L."/>
            <person name="Balint B."/>
            <person name="Merenyi Z."/>
            <person name="de Eugenio L."/>
            <person name="Morin E."/>
            <person name="Martinez A.T."/>
            <person name="Baldrian P."/>
            <person name="Stursova M."/>
            <person name="Martinez M.J."/>
            <person name="Novotny C."/>
            <person name="Magnuson J.K."/>
            <person name="Spatafora J.W."/>
            <person name="Maurice S."/>
            <person name="Pangilinan J."/>
            <person name="Andreopoulos W."/>
            <person name="LaButti K."/>
            <person name="Hundley H."/>
            <person name="Na H."/>
            <person name="Kuo A."/>
            <person name="Barry K."/>
            <person name="Lipzen A."/>
            <person name="Henrissat B."/>
            <person name="Riley R."/>
            <person name="Ahrendt S."/>
            <person name="Nagy L.G."/>
            <person name="Grigoriev I.V."/>
            <person name="Martin F."/>
            <person name="Rosso M.N."/>
        </authorList>
    </citation>
    <scope>NUCLEOTIDE SEQUENCE</scope>
    <source>
        <strain evidence="1">CBS 384.51</strain>
    </source>
</reference>
<evidence type="ECO:0000313" key="1">
    <source>
        <dbReference type="EMBL" id="KAI0087241.1"/>
    </source>
</evidence>
<keyword evidence="2" id="KW-1185">Reference proteome</keyword>
<proteinExistence type="predicted"/>
<comment type="caution">
    <text evidence="1">The sequence shown here is derived from an EMBL/GenBank/DDBJ whole genome shotgun (WGS) entry which is preliminary data.</text>
</comment>
<accession>A0ACB8TZ11</accession>
<gene>
    <name evidence="1" type="ORF">BDY19DRAFT_956916</name>
</gene>
<protein>
    <submittedName>
        <fullName evidence="1">Uncharacterized protein</fullName>
    </submittedName>
</protein>
<dbReference type="EMBL" id="MU274919">
    <property type="protein sequence ID" value="KAI0087241.1"/>
    <property type="molecule type" value="Genomic_DNA"/>
</dbReference>